<dbReference type="Proteomes" id="UP001227230">
    <property type="component" value="Chromosome 9"/>
</dbReference>
<dbReference type="EMBL" id="CP126656">
    <property type="protein sequence ID" value="WJZ94651.1"/>
    <property type="molecule type" value="Genomic_DNA"/>
</dbReference>
<dbReference type="Pfam" id="PF00078">
    <property type="entry name" value="RVT_1"/>
    <property type="match status" value="1"/>
</dbReference>
<dbReference type="InterPro" id="IPR000477">
    <property type="entry name" value="RT_dom"/>
</dbReference>
<sequence length="441" mass="50057">MIGRKVVEKALLDLGASVNLLPYSIYKQLGLDFVILDTDLTVKEANSVPIILGRPFLATSNAIINCRNGLMQLTFGNMTLELNIFYMSKKQITLEEEEGPKEVCIIDTLVEEHCNQNMHDKLNESLGDLEEGLSEPPDVLATLQGWRKREDILPLLNKEEGEAAEEETPKLNLKPLPVELKYTYLEENNQCPVVISSSLTSHQEKCLLEVLKSPWVSPTQVVPKKSGITVVQNEKGEEIATRLTLGWRVCIDYRKLNAVTRKDHFPLPFIDQVLERVSGHPFYCFLDGYSGYFQIEIDVEDQGKTTFTCPFGTYAYRRMPFGLCNALATFQRCMLSIFSDMVERIMEVFMDDITVYGGTFEECLVNLEAVLNRCIEKDLVLNWEKCHFMVRQGIVLGHIISEKGIEVDKAKVELIVKLPSPTTVKGVRQFLGHAGFYKRFI</sequence>
<proteinExistence type="predicted"/>
<dbReference type="Gene3D" id="3.30.70.270">
    <property type="match status" value="2"/>
</dbReference>
<dbReference type="Gene3D" id="3.10.10.10">
    <property type="entry name" value="HIV Type 1 Reverse Transcriptase, subunit A, domain 1"/>
    <property type="match status" value="1"/>
</dbReference>
<keyword evidence="3" id="KW-1185">Reference proteome</keyword>
<reference evidence="2 3" key="1">
    <citation type="journal article" date="2023" name="Hortic Res">
        <title>The complete reference genome for grapevine (Vitis vinifera L.) genetics and breeding.</title>
        <authorList>
            <person name="Shi X."/>
            <person name="Cao S."/>
            <person name="Wang X."/>
            <person name="Huang S."/>
            <person name="Wang Y."/>
            <person name="Liu Z."/>
            <person name="Liu W."/>
            <person name="Leng X."/>
            <person name="Peng Y."/>
            <person name="Wang N."/>
            <person name="Wang Y."/>
            <person name="Ma Z."/>
            <person name="Xu X."/>
            <person name="Zhang F."/>
            <person name="Xue H."/>
            <person name="Zhong H."/>
            <person name="Wang Y."/>
            <person name="Zhang K."/>
            <person name="Velt A."/>
            <person name="Avia K."/>
            <person name="Holtgrawe D."/>
            <person name="Grimplet J."/>
            <person name="Matus J.T."/>
            <person name="Ware D."/>
            <person name="Wu X."/>
            <person name="Wang H."/>
            <person name="Liu C."/>
            <person name="Fang Y."/>
            <person name="Rustenholz C."/>
            <person name="Cheng Z."/>
            <person name="Xiao H."/>
            <person name="Zhou Y."/>
        </authorList>
    </citation>
    <scope>NUCLEOTIDE SEQUENCE [LARGE SCALE GENOMIC DNA]</scope>
    <source>
        <strain evidence="3">cv. Pinot noir / PN40024</strain>
        <tissue evidence="2">Leaf</tissue>
    </source>
</reference>
<evidence type="ECO:0000313" key="3">
    <source>
        <dbReference type="Proteomes" id="UP001227230"/>
    </source>
</evidence>
<evidence type="ECO:0000313" key="2">
    <source>
        <dbReference type="EMBL" id="WJZ94651.1"/>
    </source>
</evidence>
<protein>
    <recommendedName>
        <fullName evidence="1">Reverse transcriptase domain-containing protein</fullName>
    </recommendedName>
</protein>
<dbReference type="PANTHER" id="PTHR24559:SF444">
    <property type="entry name" value="REVERSE TRANSCRIPTASE DOMAIN-CONTAINING PROTEIN"/>
    <property type="match status" value="1"/>
</dbReference>
<accession>A0ABY9CHR8</accession>
<evidence type="ECO:0000259" key="1">
    <source>
        <dbReference type="Pfam" id="PF00078"/>
    </source>
</evidence>
<dbReference type="PANTHER" id="PTHR24559">
    <property type="entry name" value="TRANSPOSON TY3-I GAG-POL POLYPROTEIN"/>
    <property type="match status" value="1"/>
</dbReference>
<organism evidence="2 3">
    <name type="scientific">Vitis vinifera</name>
    <name type="common">Grape</name>
    <dbReference type="NCBI Taxonomy" id="29760"/>
    <lineage>
        <taxon>Eukaryota</taxon>
        <taxon>Viridiplantae</taxon>
        <taxon>Streptophyta</taxon>
        <taxon>Embryophyta</taxon>
        <taxon>Tracheophyta</taxon>
        <taxon>Spermatophyta</taxon>
        <taxon>Magnoliopsida</taxon>
        <taxon>eudicotyledons</taxon>
        <taxon>Gunneridae</taxon>
        <taxon>Pentapetalae</taxon>
        <taxon>rosids</taxon>
        <taxon>Vitales</taxon>
        <taxon>Vitaceae</taxon>
        <taxon>Viteae</taxon>
        <taxon>Vitis</taxon>
    </lineage>
</organism>
<dbReference type="Gene3D" id="2.40.70.10">
    <property type="entry name" value="Acid Proteases"/>
    <property type="match status" value="1"/>
</dbReference>
<feature type="domain" description="Reverse transcriptase" evidence="1">
    <location>
        <begin position="246"/>
        <end position="400"/>
    </location>
</feature>
<gene>
    <name evidence="2" type="ORF">VitviT2T_013491</name>
</gene>
<name>A0ABY9CHR8_VITVI</name>
<dbReference type="InterPro" id="IPR021109">
    <property type="entry name" value="Peptidase_aspartic_dom_sf"/>
</dbReference>
<dbReference type="CDD" id="cd01647">
    <property type="entry name" value="RT_LTR"/>
    <property type="match status" value="1"/>
</dbReference>
<dbReference type="InterPro" id="IPR043128">
    <property type="entry name" value="Rev_trsase/Diguanyl_cyclase"/>
</dbReference>
<dbReference type="SUPFAM" id="SSF56672">
    <property type="entry name" value="DNA/RNA polymerases"/>
    <property type="match status" value="1"/>
</dbReference>
<dbReference type="InterPro" id="IPR053134">
    <property type="entry name" value="RNA-dir_DNA_polymerase"/>
</dbReference>
<dbReference type="InterPro" id="IPR043502">
    <property type="entry name" value="DNA/RNA_pol_sf"/>
</dbReference>
<dbReference type="CDD" id="cd00303">
    <property type="entry name" value="retropepsin_like"/>
    <property type="match status" value="1"/>
</dbReference>